<reference evidence="9 10" key="1">
    <citation type="submission" date="2019-04" db="EMBL/GenBank/DDBJ databases">
        <title>Bacillus sediminilitoris sp. nov., isolated from a tidal flat sediment on the East China Sea.</title>
        <authorList>
            <person name="Wei Y."/>
            <person name="Mao H."/>
            <person name="Fang J."/>
        </authorList>
    </citation>
    <scope>NUCLEOTIDE SEQUENCE [LARGE SCALE GENOMIC DNA]</scope>
    <source>
        <strain evidence="9 10">DSL-17</strain>
    </source>
</reference>
<protein>
    <submittedName>
        <fullName evidence="9">ABC transporter permease</fullName>
    </submittedName>
</protein>
<name>A0A4S4BZY3_9BACI</name>
<dbReference type="PANTHER" id="PTHR30294">
    <property type="entry name" value="MEMBRANE COMPONENT OF ABC TRANSPORTER YHHJ-RELATED"/>
    <property type="match status" value="1"/>
</dbReference>
<dbReference type="RefSeq" id="WP_136352475.1">
    <property type="nucleotide sequence ID" value="NZ_CP046266.1"/>
</dbReference>
<keyword evidence="6" id="KW-1133">Transmembrane helix</keyword>
<dbReference type="Pfam" id="PF12698">
    <property type="entry name" value="ABC2_membrane_3"/>
    <property type="match status" value="1"/>
</dbReference>
<keyword evidence="10" id="KW-1185">Reference proteome</keyword>
<dbReference type="AlphaFoldDB" id="A0A4S4BZY3"/>
<keyword evidence="3" id="KW-0813">Transport</keyword>
<proteinExistence type="inferred from homology"/>
<dbReference type="GO" id="GO:0140359">
    <property type="term" value="F:ABC-type transporter activity"/>
    <property type="evidence" value="ECO:0007669"/>
    <property type="project" value="InterPro"/>
</dbReference>
<dbReference type="InterPro" id="IPR047817">
    <property type="entry name" value="ABC2_TM_bact-type"/>
</dbReference>
<evidence type="ECO:0000313" key="10">
    <source>
        <dbReference type="Proteomes" id="UP000310334"/>
    </source>
</evidence>
<feature type="domain" description="ABC transmembrane type-2" evidence="8">
    <location>
        <begin position="113"/>
        <end position="340"/>
    </location>
</feature>
<keyword evidence="7" id="KW-0472">Membrane</keyword>
<evidence type="ECO:0000256" key="6">
    <source>
        <dbReference type="ARBA" id="ARBA00022989"/>
    </source>
</evidence>
<evidence type="ECO:0000256" key="2">
    <source>
        <dbReference type="ARBA" id="ARBA00007783"/>
    </source>
</evidence>
<dbReference type="EMBL" id="SSNT01000005">
    <property type="protein sequence ID" value="THF80899.1"/>
    <property type="molecule type" value="Genomic_DNA"/>
</dbReference>
<evidence type="ECO:0000259" key="8">
    <source>
        <dbReference type="PROSITE" id="PS51012"/>
    </source>
</evidence>
<evidence type="ECO:0000256" key="1">
    <source>
        <dbReference type="ARBA" id="ARBA00004651"/>
    </source>
</evidence>
<evidence type="ECO:0000256" key="7">
    <source>
        <dbReference type="ARBA" id="ARBA00023136"/>
    </source>
</evidence>
<evidence type="ECO:0000256" key="4">
    <source>
        <dbReference type="ARBA" id="ARBA00022475"/>
    </source>
</evidence>
<organism evidence="9 10">
    <name type="scientific">Metabacillus sediminilitoris</name>
    <dbReference type="NCBI Taxonomy" id="2567941"/>
    <lineage>
        <taxon>Bacteria</taxon>
        <taxon>Bacillati</taxon>
        <taxon>Bacillota</taxon>
        <taxon>Bacilli</taxon>
        <taxon>Bacillales</taxon>
        <taxon>Bacillaceae</taxon>
        <taxon>Metabacillus</taxon>
    </lineage>
</organism>
<dbReference type="GO" id="GO:0005886">
    <property type="term" value="C:plasma membrane"/>
    <property type="evidence" value="ECO:0007669"/>
    <property type="project" value="UniProtKB-SubCell"/>
</dbReference>
<comment type="similarity">
    <text evidence="2">Belongs to the ABC-2 integral membrane protein family.</text>
</comment>
<comment type="subcellular location">
    <subcellularLocation>
        <location evidence="1">Cell membrane</location>
        <topology evidence="1">Multi-pass membrane protein</topology>
    </subcellularLocation>
</comment>
<sequence>MRIKALVIRILRQIIRDKRTMGLLIFAPILVLTMLNLVFNGEDYQPKVGFVDVPQAMIEKMNLEDATVTKYESEKTAKEDLSNKEIDGYLYVEGQTPFIFLEGSDPSVNGATVKWIQTALSSLQGNGETASEIDVHYLHGSNEMGQFDYFGPVLLGFFVFFFVFLIAGVSFLRERTTGTLERLLSSPLRKWEIVIGYVIGFGIFTMLQATIIAAYAIYVLGMLMEGAFGFVLLITLLLSLTALTLGILLSAFANNELQMIQFIPIIVVPQIFFSGLFNLETISGWLSWIGPLTPLYYAAEALRDVMVRGYGWNEIYMNLLILAGFSLVFIILNVFALRKYRKI</sequence>
<gene>
    <name evidence="9" type="ORF">E6W99_06945</name>
</gene>
<dbReference type="Proteomes" id="UP000310334">
    <property type="component" value="Unassembled WGS sequence"/>
</dbReference>
<dbReference type="InterPro" id="IPR051449">
    <property type="entry name" value="ABC-2_transporter_component"/>
</dbReference>
<dbReference type="InterPro" id="IPR013525">
    <property type="entry name" value="ABC2_TM"/>
</dbReference>
<accession>A0A4S4BZY3</accession>
<evidence type="ECO:0000256" key="3">
    <source>
        <dbReference type="ARBA" id="ARBA00022448"/>
    </source>
</evidence>
<comment type="caution">
    <text evidence="9">The sequence shown here is derived from an EMBL/GenBank/DDBJ whole genome shotgun (WGS) entry which is preliminary data.</text>
</comment>
<keyword evidence="5" id="KW-0812">Transmembrane</keyword>
<dbReference type="PANTHER" id="PTHR30294:SF38">
    <property type="entry name" value="TRANSPORT PERMEASE PROTEIN"/>
    <property type="match status" value="1"/>
</dbReference>
<evidence type="ECO:0000313" key="9">
    <source>
        <dbReference type="EMBL" id="THF80899.1"/>
    </source>
</evidence>
<dbReference type="OrthoDB" id="9776218at2"/>
<evidence type="ECO:0000256" key="5">
    <source>
        <dbReference type="ARBA" id="ARBA00022692"/>
    </source>
</evidence>
<dbReference type="PROSITE" id="PS51012">
    <property type="entry name" value="ABC_TM2"/>
    <property type="match status" value="1"/>
</dbReference>
<keyword evidence="4" id="KW-1003">Cell membrane</keyword>